<organism evidence="1 2">
    <name type="scientific">Terrisporobacter othiniensis</name>
    <dbReference type="NCBI Taxonomy" id="1577792"/>
    <lineage>
        <taxon>Bacteria</taxon>
        <taxon>Bacillati</taxon>
        <taxon>Bacillota</taxon>
        <taxon>Clostridia</taxon>
        <taxon>Peptostreptococcales</taxon>
        <taxon>Peptostreptococcaceae</taxon>
        <taxon>Terrisporobacter</taxon>
    </lineage>
</organism>
<accession>A0A0B3WSA5</accession>
<sequence length="103" mass="12073">MDENNKNLVNRLDFIEFKQNIIFLKPPQHSTQLFYDLTLEDFLKIRDFTKEYSLTIESDKLASLSDFEKKLINIWQPAKSYPLSASLIARVLMGKNLYAKLIS</sequence>
<protein>
    <submittedName>
        <fullName evidence="1">Uncharacterized protein</fullName>
    </submittedName>
</protein>
<gene>
    <name evidence="1" type="ORF">QX51_08300</name>
</gene>
<comment type="caution">
    <text evidence="1">The sequence shown here is derived from an EMBL/GenBank/DDBJ whole genome shotgun (WGS) entry which is preliminary data.</text>
</comment>
<dbReference type="RefSeq" id="WP_039679447.1">
    <property type="nucleotide sequence ID" value="NZ_JAWGXO010000008.1"/>
</dbReference>
<dbReference type="Proteomes" id="UP000031189">
    <property type="component" value="Unassembled WGS sequence"/>
</dbReference>
<dbReference type="EMBL" id="JWHR01000075">
    <property type="protein sequence ID" value="KHS57445.1"/>
    <property type="molecule type" value="Genomic_DNA"/>
</dbReference>
<name>A0A0B3WSA5_9FIRM</name>
<evidence type="ECO:0000313" key="1">
    <source>
        <dbReference type="EMBL" id="KHS57445.1"/>
    </source>
</evidence>
<evidence type="ECO:0000313" key="2">
    <source>
        <dbReference type="Proteomes" id="UP000031189"/>
    </source>
</evidence>
<dbReference type="STRING" id="1577792.QX51_08300"/>
<dbReference type="OrthoDB" id="1752470at2"/>
<keyword evidence="2" id="KW-1185">Reference proteome</keyword>
<proteinExistence type="predicted"/>
<reference evidence="1 2" key="1">
    <citation type="submission" date="2014-12" db="EMBL/GenBank/DDBJ databases">
        <title>Draft genome sequence of Terrisporobacter sp. 08-306576, isolated from the blood culture of a bacteremia patient.</title>
        <authorList>
            <person name="Lund L.C."/>
            <person name="Sydenham T.V."/>
            <person name="Hogh S.V."/>
            <person name="Skov M.N."/>
            <person name="Kemp M."/>
            <person name="Justesen U.S."/>
        </authorList>
    </citation>
    <scope>NUCLEOTIDE SEQUENCE [LARGE SCALE GENOMIC DNA]</scope>
    <source>
        <strain evidence="1 2">08-306576</strain>
    </source>
</reference>
<dbReference type="AlphaFoldDB" id="A0A0B3WSA5"/>